<evidence type="ECO:0000313" key="10">
    <source>
        <dbReference type="Proteomes" id="UP000255508"/>
    </source>
</evidence>
<evidence type="ECO:0000256" key="6">
    <source>
        <dbReference type="PROSITE-ProRule" id="PRU00169"/>
    </source>
</evidence>
<dbReference type="InterPro" id="IPR039420">
    <property type="entry name" value="WalR-like"/>
</dbReference>
<dbReference type="InterPro" id="IPR011006">
    <property type="entry name" value="CheY-like_superfamily"/>
</dbReference>
<dbReference type="SUPFAM" id="SSF52172">
    <property type="entry name" value="CheY-like"/>
    <property type="match status" value="1"/>
</dbReference>
<dbReference type="GO" id="GO:0000976">
    <property type="term" value="F:transcription cis-regulatory region binding"/>
    <property type="evidence" value="ECO:0007669"/>
    <property type="project" value="TreeGrafter"/>
</dbReference>
<reference evidence="9 10" key="1">
    <citation type="journal article" date="2018" name="ISME J.">
        <title>Endosymbiont genomes yield clues of tubeworm success.</title>
        <authorList>
            <person name="Li Y."/>
            <person name="Liles M.R."/>
            <person name="Halanych K.M."/>
        </authorList>
    </citation>
    <scope>NUCLEOTIDE SEQUENCE [LARGE SCALE GENOMIC DNA]</scope>
    <source>
        <strain evidence="9">A1422</strain>
    </source>
</reference>
<dbReference type="Pfam" id="PF00072">
    <property type="entry name" value="Response_reg"/>
    <property type="match status" value="1"/>
</dbReference>
<evidence type="ECO:0000256" key="2">
    <source>
        <dbReference type="ARBA" id="ARBA00023012"/>
    </source>
</evidence>
<feature type="modified residue" description="4-aspartylphosphate" evidence="6">
    <location>
        <position position="55"/>
    </location>
</feature>
<gene>
    <name evidence="9" type="ORF">DIZ79_00920</name>
</gene>
<feature type="region of interest" description="Disordered" evidence="7">
    <location>
        <begin position="372"/>
        <end position="391"/>
    </location>
</feature>
<dbReference type="GO" id="GO:0006355">
    <property type="term" value="P:regulation of DNA-templated transcription"/>
    <property type="evidence" value="ECO:0007669"/>
    <property type="project" value="TreeGrafter"/>
</dbReference>
<evidence type="ECO:0000313" key="9">
    <source>
        <dbReference type="EMBL" id="RDH93364.1"/>
    </source>
</evidence>
<dbReference type="PROSITE" id="PS50110">
    <property type="entry name" value="RESPONSE_REGULATORY"/>
    <property type="match status" value="1"/>
</dbReference>
<evidence type="ECO:0000256" key="3">
    <source>
        <dbReference type="ARBA" id="ARBA00023015"/>
    </source>
</evidence>
<keyword evidence="5" id="KW-0804">Transcription</keyword>
<keyword evidence="1 6" id="KW-0597">Phosphoprotein</keyword>
<keyword evidence="4" id="KW-0238">DNA-binding</keyword>
<dbReference type="GO" id="GO:0032993">
    <property type="term" value="C:protein-DNA complex"/>
    <property type="evidence" value="ECO:0007669"/>
    <property type="project" value="TreeGrafter"/>
</dbReference>
<evidence type="ECO:0000256" key="7">
    <source>
        <dbReference type="SAM" id="MobiDB-lite"/>
    </source>
</evidence>
<keyword evidence="3" id="KW-0805">Transcription regulation</keyword>
<evidence type="ECO:0000259" key="8">
    <source>
        <dbReference type="PROSITE" id="PS50110"/>
    </source>
</evidence>
<dbReference type="PANTHER" id="PTHR48111">
    <property type="entry name" value="REGULATOR OF RPOS"/>
    <property type="match status" value="1"/>
</dbReference>
<dbReference type="AlphaFoldDB" id="A0A370E399"/>
<dbReference type="GO" id="GO:0005829">
    <property type="term" value="C:cytosol"/>
    <property type="evidence" value="ECO:0007669"/>
    <property type="project" value="TreeGrafter"/>
</dbReference>
<dbReference type="EMBL" id="QFXD01000014">
    <property type="protein sequence ID" value="RDH93364.1"/>
    <property type="molecule type" value="Genomic_DNA"/>
</dbReference>
<dbReference type="Gene3D" id="3.40.50.2300">
    <property type="match status" value="1"/>
</dbReference>
<dbReference type="InterPro" id="IPR001789">
    <property type="entry name" value="Sig_transdc_resp-reg_receiver"/>
</dbReference>
<accession>A0A370E399</accession>
<proteinExistence type="predicted"/>
<dbReference type="GO" id="GO:0000156">
    <property type="term" value="F:phosphorelay response regulator activity"/>
    <property type="evidence" value="ECO:0007669"/>
    <property type="project" value="TreeGrafter"/>
</dbReference>
<dbReference type="PANTHER" id="PTHR48111:SF1">
    <property type="entry name" value="TWO-COMPONENT RESPONSE REGULATOR ORR33"/>
    <property type="match status" value="1"/>
</dbReference>
<name>A0A370E399_9GAMM</name>
<protein>
    <submittedName>
        <fullName evidence="9">Response regulator</fullName>
    </submittedName>
</protein>
<dbReference type="SMART" id="SM00448">
    <property type="entry name" value="REC"/>
    <property type="match status" value="1"/>
</dbReference>
<evidence type="ECO:0000256" key="1">
    <source>
        <dbReference type="ARBA" id="ARBA00022553"/>
    </source>
</evidence>
<sequence>MDASVDILAIDDDKISRKIILRTLESAGMVPRFAENGEEGLAEAQRQIPDIVLLDVEMPGLNGYEVCDHLRHTEATKNVPIIFLSSHSSLRERMLGYEMGGDDYLVKPFEAENLIARIGVLIKYREDQLALQAQYELAQKTAYIAMTGTSDLGMTVQFVEKSYTYKTYEELAEGLLGVTAHLQLECCLMIMDGGSSFWFSSEGSISPLEKELIEMADREKRFFDFGINTIANYPTLSLLVKNMPLDDPERYGRIKDLLPIVLSTVNTKNSTISVELALVEQSRDLLKAFGDIRTKLYYLARGMLDKQKESSELLRKMAERINYDLLGMGLEEDQEEYLLTQIDTAIEDAMERIDSGESIYYALTNVLSNIKRGPGETGASGRGVHPQSDSG</sequence>
<keyword evidence="2" id="KW-0902">Two-component regulatory system</keyword>
<feature type="domain" description="Response regulatory" evidence="8">
    <location>
        <begin position="6"/>
        <end position="122"/>
    </location>
</feature>
<comment type="caution">
    <text evidence="9">The sequence shown here is derived from an EMBL/GenBank/DDBJ whole genome shotgun (WGS) entry which is preliminary data.</text>
</comment>
<dbReference type="Proteomes" id="UP000255508">
    <property type="component" value="Unassembled WGS sequence"/>
</dbReference>
<organism evidence="9 10">
    <name type="scientific">endosymbiont of Lamellibrachia luymesi</name>
    <dbReference type="NCBI Taxonomy" id="2200907"/>
    <lineage>
        <taxon>Bacteria</taxon>
        <taxon>Pseudomonadati</taxon>
        <taxon>Pseudomonadota</taxon>
        <taxon>Gammaproteobacteria</taxon>
        <taxon>sulfur-oxidizing symbionts</taxon>
    </lineage>
</organism>
<evidence type="ECO:0000256" key="4">
    <source>
        <dbReference type="ARBA" id="ARBA00023125"/>
    </source>
</evidence>
<evidence type="ECO:0000256" key="5">
    <source>
        <dbReference type="ARBA" id="ARBA00023163"/>
    </source>
</evidence>